<evidence type="ECO:0008006" key="3">
    <source>
        <dbReference type="Google" id="ProtNLM"/>
    </source>
</evidence>
<dbReference type="RefSeq" id="WP_017741334.1">
    <property type="nucleotide sequence ID" value="NZ_KQ976354.1"/>
</dbReference>
<organism evidence="1 2">
    <name type="scientific">Scytonema hofmannii PCC 7110</name>
    <dbReference type="NCBI Taxonomy" id="128403"/>
    <lineage>
        <taxon>Bacteria</taxon>
        <taxon>Bacillati</taxon>
        <taxon>Cyanobacteriota</taxon>
        <taxon>Cyanophyceae</taxon>
        <taxon>Nostocales</taxon>
        <taxon>Scytonemataceae</taxon>
        <taxon>Scytonema</taxon>
    </lineage>
</organism>
<gene>
    <name evidence="1" type="ORF">WA1_02530</name>
</gene>
<accession>A0A139XH64</accession>
<evidence type="ECO:0000313" key="2">
    <source>
        <dbReference type="Proteomes" id="UP000076925"/>
    </source>
</evidence>
<dbReference type="STRING" id="128403.WA1_02530"/>
<dbReference type="InterPro" id="IPR015943">
    <property type="entry name" value="WD40/YVTN_repeat-like_dom_sf"/>
</dbReference>
<dbReference type="Proteomes" id="UP000076925">
    <property type="component" value="Unassembled WGS sequence"/>
</dbReference>
<keyword evidence="2" id="KW-1185">Reference proteome</keyword>
<dbReference type="SUPFAM" id="SSF63829">
    <property type="entry name" value="Calcium-dependent phosphotriesterase"/>
    <property type="match status" value="1"/>
</dbReference>
<comment type="caution">
    <text evidence="1">The sequence shown here is derived from an EMBL/GenBank/DDBJ whole genome shotgun (WGS) entry which is preliminary data.</text>
</comment>
<reference evidence="1 2" key="1">
    <citation type="journal article" date="2013" name="Genome Biol. Evol.">
        <title>Genomes of Stigonematalean cyanobacteria (subsection V) and the evolution of oxygenic photosynthesis from prokaryotes to plastids.</title>
        <authorList>
            <person name="Dagan T."/>
            <person name="Roettger M."/>
            <person name="Stucken K."/>
            <person name="Landan G."/>
            <person name="Koch R."/>
            <person name="Major P."/>
            <person name="Gould S.B."/>
            <person name="Goremykin V.V."/>
            <person name="Rippka R."/>
            <person name="Tandeau de Marsac N."/>
            <person name="Gugger M."/>
            <person name="Lockhart P.J."/>
            <person name="Allen J.F."/>
            <person name="Brune I."/>
            <person name="Maus I."/>
            <person name="Puhler A."/>
            <person name="Martin W.F."/>
        </authorList>
    </citation>
    <scope>NUCLEOTIDE SEQUENCE [LARGE SCALE GENOMIC DNA]</scope>
    <source>
        <strain evidence="1 2">PCC 7110</strain>
    </source>
</reference>
<proteinExistence type="predicted"/>
<name>A0A139XH64_9CYAN</name>
<dbReference type="SUPFAM" id="SSF69322">
    <property type="entry name" value="Tricorn protease domain 2"/>
    <property type="match status" value="1"/>
</dbReference>
<protein>
    <recommendedName>
        <fullName evidence="3">Transcriptional regulator</fullName>
    </recommendedName>
</protein>
<dbReference type="EMBL" id="ANNX02000012">
    <property type="protein sequence ID" value="KYC44038.1"/>
    <property type="molecule type" value="Genomic_DNA"/>
</dbReference>
<dbReference type="Gene3D" id="2.130.10.10">
    <property type="entry name" value="YVTN repeat-like/Quinoprotein amine dehydrogenase"/>
    <property type="match status" value="3"/>
</dbReference>
<dbReference type="AlphaFoldDB" id="A0A139XH64"/>
<dbReference type="OrthoDB" id="569315at2"/>
<evidence type="ECO:0000313" key="1">
    <source>
        <dbReference type="EMBL" id="KYC44038.1"/>
    </source>
</evidence>
<sequence>MSSKDYQIDLPVPLGVEDLPIPVADAAPQQEQTRDKAFLEWNNLASQRHVRSLAFDPTQGDLWLATGGGVLHWKLEANRFVRYASEHGLPGNSVLAVAVDSAGQVWAAHEHFGIYYLKNDIWRLYSFLGEVKVSCLTVDSTGRLWAGTASGIYAINSPERKPSIELPIAGFPPRAMAIANENDIWLCNAQGVYNYKNSCWVRSSDSVQPDILTLARQGENLWLGTFRGLVRIDLTTNTSQKIDTTFLSEVTALAPHPEGVWAACGGQVGLATETGWKPLGEKRFNAPITSLVAGSAREVWIGTHDGLLWGENKEIRLYLTDTPPDVIGLASGDKSPPTFSHLVQALSVQQLADRSILWIGTARGLFRYDLLTESWRRYGQLATQDIRAIALGASCTQLIVTSHNQENIWVASWSSGLHSLREKAELETAPNISEPILALTTGLESQLWAVGLDGAYHYNNSDWVKVISTQELPVRGWLQAVTQGVKNRVWLGTSTGLLVYTTETKKLTAISGHLGSADVRSLLALFHNESELVWIGTSLGLYVGKVDCWEAVTNLENRTITALVWDGNTNSLWVGTDKGLFRVVHQGNNWNLANEFNIHNSGLAANRVIALTISHGNVGETQLWVGTPCGLSCYSY</sequence>